<dbReference type="AlphaFoldDB" id="A0A2U2BJJ7"/>
<protein>
    <submittedName>
        <fullName evidence="5">AraC family transcriptional regulator</fullName>
    </submittedName>
</protein>
<organism evidence="5 6">
    <name type="scientific">Alcaligenes faecalis</name>
    <dbReference type="NCBI Taxonomy" id="511"/>
    <lineage>
        <taxon>Bacteria</taxon>
        <taxon>Pseudomonadati</taxon>
        <taxon>Pseudomonadota</taxon>
        <taxon>Betaproteobacteria</taxon>
        <taxon>Burkholderiales</taxon>
        <taxon>Alcaligenaceae</taxon>
        <taxon>Alcaligenes</taxon>
    </lineage>
</organism>
<proteinExistence type="predicted"/>
<dbReference type="PROSITE" id="PS01124">
    <property type="entry name" value="HTH_ARAC_FAMILY_2"/>
    <property type="match status" value="1"/>
</dbReference>
<dbReference type="InterPro" id="IPR009057">
    <property type="entry name" value="Homeodomain-like_sf"/>
</dbReference>
<dbReference type="Proteomes" id="UP000245216">
    <property type="component" value="Unassembled WGS sequence"/>
</dbReference>
<reference evidence="5 6" key="1">
    <citation type="submission" date="2018-05" db="EMBL/GenBank/DDBJ databases">
        <title>Genome Sequence of an Efficient Indole-Degrading Bacterium, Alcaligenes sp.YBY.</title>
        <authorList>
            <person name="Yang B."/>
        </authorList>
    </citation>
    <scope>NUCLEOTIDE SEQUENCE [LARGE SCALE GENOMIC DNA]</scope>
    <source>
        <strain evidence="5 6">YBY</strain>
    </source>
</reference>
<dbReference type="InterPro" id="IPR050204">
    <property type="entry name" value="AraC_XylS_family_regulators"/>
</dbReference>
<reference evidence="5 6" key="2">
    <citation type="submission" date="2018-05" db="EMBL/GenBank/DDBJ databases">
        <authorList>
            <person name="Lanie J.A."/>
            <person name="Ng W.-L."/>
            <person name="Kazmierczak K.M."/>
            <person name="Andrzejewski T.M."/>
            <person name="Davidsen T.M."/>
            <person name="Wayne K.J."/>
            <person name="Tettelin H."/>
            <person name="Glass J.I."/>
            <person name="Rusch D."/>
            <person name="Podicherti R."/>
            <person name="Tsui H.-C.T."/>
            <person name="Winkler M.E."/>
        </authorList>
    </citation>
    <scope>NUCLEOTIDE SEQUENCE [LARGE SCALE GENOMIC DNA]</scope>
    <source>
        <strain evidence="5 6">YBY</strain>
    </source>
</reference>
<dbReference type="GO" id="GO:0003700">
    <property type="term" value="F:DNA-binding transcription factor activity"/>
    <property type="evidence" value="ECO:0007669"/>
    <property type="project" value="InterPro"/>
</dbReference>
<keyword evidence="1" id="KW-0805">Transcription regulation</keyword>
<comment type="caution">
    <text evidence="5">The sequence shown here is derived from an EMBL/GenBank/DDBJ whole genome shotgun (WGS) entry which is preliminary data.</text>
</comment>
<dbReference type="Pfam" id="PF14525">
    <property type="entry name" value="AraC_binding_2"/>
    <property type="match status" value="1"/>
</dbReference>
<dbReference type="SMART" id="SM00342">
    <property type="entry name" value="HTH_ARAC"/>
    <property type="match status" value="1"/>
</dbReference>
<gene>
    <name evidence="5" type="ORF">DF183_13725</name>
</gene>
<dbReference type="Pfam" id="PF12833">
    <property type="entry name" value="HTH_18"/>
    <property type="match status" value="1"/>
</dbReference>
<evidence type="ECO:0000256" key="1">
    <source>
        <dbReference type="ARBA" id="ARBA00023015"/>
    </source>
</evidence>
<dbReference type="PANTHER" id="PTHR46796">
    <property type="entry name" value="HTH-TYPE TRANSCRIPTIONAL ACTIVATOR RHAS-RELATED"/>
    <property type="match status" value="1"/>
</dbReference>
<accession>A0A2U2BJJ7</accession>
<dbReference type="RefSeq" id="WP_109089339.1">
    <property type="nucleotide sequence ID" value="NZ_QEXO01000003.1"/>
</dbReference>
<feature type="domain" description="HTH araC/xylS-type" evidence="4">
    <location>
        <begin position="218"/>
        <end position="316"/>
    </location>
</feature>
<keyword evidence="3" id="KW-0804">Transcription</keyword>
<dbReference type="PANTHER" id="PTHR46796:SF12">
    <property type="entry name" value="HTH-TYPE DNA-BINDING TRANSCRIPTIONAL ACTIVATOR EUTR"/>
    <property type="match status" value="1"/>
</dbReference>
<dbReference type="InterPro" id="IPR018060">
    <property type="entry name" value="HTH_AraC"/>
</dbReference>
<evidence type="ECO:0000259" key="4">
    <source>
        <dbReference type="PROSITE" id="PS01124"/>
    </source>
</evidence>
<evidence type="ECO:0000256" key="3">
    <source>
        <dbReference type="ARBA" id="ARBA00023163"/>
    </source>
</evidence>
<dbReference type="Gene3D" id="1.10.10.60">
    <property type="entry name" value="Homeodomain-like"/>
    <property type="match status" value="1"/>
</dbReference>
<dbReference type="STRING" id="511.UZ73_11270"/>
<dbReference type="InterPro" id="IPR035418">
    <property type="entry name" value="AraC-bd_2"/>
</dbReference>
<dbReference type="GO" id="GO:0043565">
    <property type="term" value="F:sequence-specific DNA binding"/>
    <property type="evidence" value="ECO:0007669"/>
    <property type="project" value="InterPro"/>
</dbReference>
<dbReference type="EMBL" id="QEXO01000003">
    <property type="protein sequence ID" value="PWE14198.1"/>
    <property type="molecule type" value="Genomic_DNA"/>
</dbReference>
<dbReference type="SUPFAM" id="SSF46689">
    <property type="entry name" value="Homeodomain-like"/>
    <property type="match status" value="2"/>
</dbReference>
<name>A0A2U2BJJ7_ALCFA</name>
<evidence type="ECO:0000313" key="5">
    <source>
        <dbReference type="EMBL" id="PWE14198.1"/>
    </source>
</evidence>
<evidence type="ECO:0000313" key="6">
    <source>
        <dbReference type="Proteomes" id="UP000245216"/>
    </source>
</evidence>
<keyword evidence="2" id="KW-0238">DNA-binding</keyword>
<evidence type="ECO:0000256" key="2">
    <source>
        <dbReference type="ARBA" id="ARBA00023125"/>
    </source>
</evidence>
<sequence length="324" mass="36425">MTTLLNRYAQLHSQDVDCVQHYISQVFCPHSLTLADTRQRLNARLYLRQGQDVAYGRLRYGAQVQIAPQPLDDFYLLQIPLSGQEQIHTAHGRFASTSRLASIISPTQAFSMEHSLEADKLFVRIGRQGLERHYQDYFAQPVRGPLEFQPSIPLDAPGGASLRRLLDWQFAEVSDGTLFDQPRQVRQFEQTLIYALFELHQHNQPTHKTAAALPHVLRRALDFMESQTGQPITIGDIAQAAGVSVRSLYAGFRGHLGVAPMARLKQMRLEAARRYLQAGGMSVTEVALACGFTHLGQFSADYRHRYGERPSETLSGLGRPRSSI</sequence>